<dbReference type="Pfam" id="PF22586">
    <property type="entry name" value="ANCHR-like_BBOX"/>
    <property type="match status" value="1"/>
</dbReference>
<dbReference type="Pfam" id="PF12872">
    <property type="entry name" value="OST-HTH"/>
    <property type="match status" value="1"/>
</dbReference>
<dbReference type="EMBL" id="MPUH01001193">
    <property type="protein sequence ID" value="OMJ69479.1"/>
    <property type="molecule type" value="Genomic_DNA"/>
</dbReference>
<dbReference type="SMR" id="A0A1R2AY74"/>
<evidence type="ECO:0000313" key="5">
    <source>
        <dbReference type="Proteomes" id="UP000187209"/>
    </source>
</evidence>
<keyword evidence="1" id="KW-0862">Zinc</keyword>
<dbReference type="InterPro" id="IPR041966">
    <property type="entry name" value="LOTUS-like"/>
</dbReference>
<dbReference type="InterPro" id="IPR025677">
    <property type="entry name" value="OST-HTH-assoc_dom"/>
</dbReference>
<gene>
    <name evidence="4" type="ORF">SteCoe_32791</name>
</gene>
<evidence type="ECO:0000313" key="4">
    <source>
        <dbReference type="EMBL" id="OMJ69479.1"/>
    </source>
</evidence>
<evidence type="ECO:0000259" key="2">
    <source>
        <dbReference type="PROSITE" id="PS50119"/>
    </source>
</evidence>
<name>A0A1R2AY74_9CILI</name>
<reference evidence="4 5" key="1">
    <citation type="submission" date="2016-11" db="EMBL/GenBank/DDBJ databases">
        <title>The macronuclear genome of Stentor coeruleus: a giant cell with tiny introns.</title>
        <authorList>
            <person name="Slabodnick M."/>
            <person name="Ruby J.G."/>
            <person name="Reiff S.B."/>
            <person name="Swart E.C."/>
            <person name="Gosai S."/>
            <person name="Prabakaran S."/>
            <person name="Witkowska E."/>
            <person name="Larue G.E."/>
            <person name="Fisher S."/>
            <person name="Freeman R.M."/>
            <person name="Gunawardena J."/>
            <person name="Chu W."/>
            <person name="Stover N.A."/>
            <person name="Gregory B.D."/>
            <person name="Nowacki M."/>
            <person name="Derisi J."/>
            <person name="Roy S.W."/>
            <person name="Marshall W.F."/>
            <person name="Sood P."/>
        </authorList>
    </citation>
    <scope>NUCLEOTIDE SEQUENCE [LARGE SCALE GENOMIC DNA]</scope>
    <source>
        <strain evidence="4">WM001</strain>
    </source>
</reference>
<sequence>MDDAVELCEECSEEPPLFLCIECEQKLCRNCDDSIHRGGKRKTHKRQELCYDCKSLSTQNCRTCAVNICNICMTNHIGHNVQKINNKKAVAIYWDLSCQKLLTAEDILLTLANLEKLYDSIEIIKVYGEAYYKWKGLLDRPIIENSHPDGIRESEAILIDISLINKDKVTEVLLISSKAQQLKIHLNQIQSGLGNIKIFVSLAFPTINPVSLQNLHPEPKHHLLPPKANQIRTSSTEQRNLEKPTIQPFPIYQNFQRKKGQTYAHDHLLTFLKELADTGAIMHDAGWLSKNFAQKSRITIEQATIIIKEVEKIGHVHTSERTFCDLKTMFFTSLKLESFSFEVLLWALRSLKIDEMLPTERAIQSRMKEVFDFKISQADWGCLLEACKGMYKHHHTKSAPEKVETNYSLFSSHQSFFSNSTPVFIVKDMLDPVTGQKVYVIYPKDEEWESKDQHIKEGDSLGIKGTADWKAYVDYLSEYFSHCQPGDDSRAIPGGRYGCAQFLKLCGNQRLRECSLGKLSYMVQLSIDEDLLRYHKTLLIWVPNSNKFITYKENSDKLLIIQKKIIEILKESKEGMSLAQLPLYIRRKLTFPLDISELGFAKLKDLLLTMPEVEIELRGTNHPFAVYKSYHKRNKEEEMKRVFDDILNENIKGLPGQKLEIMLNSKLGYFVNWSEYKCANVYEYVKKKMGGVVEVTGTDNAKIVRMIEKKSLDSRKSSNGSWVSGENVDIFIKVSLENGDEDIIIEDNMSWNCKATNEMSKNPYVYEAYFDPFTYNNPPGFN</sequence>
<proteinExistence type="predicted"/>
<dbReference type="GO" id="GO:0008270">
    <property type="term" value="F:zinc ion binding"/>
    <property type="evidence" value="ECO:0007669"/>
    <property type="project" value="UniProtKB-KW"/>
</dbReference>
<feature type="domain" description="B box-type" evidence="2">
    <location>
        <begin position="3"/>
        <end position="49"/>
    </location>
</feature>
<dbReference type="Pfam" id="PF14418">
    <property type="entry name" value="OHA"/>
    <property type="match status" value="1"/>
</dbReference>
<accession>A0A1R2AY74</accession>
<protein>
    <recommendedName>
        <fullName evidence="6">B box-type domain-containing protein</fullName>
    </recommendedName>
</protein>
<keyword evidence="1" id="KW-0479">Metal-binding</keyword>
<dbReference type="Gene3D" id="3.30.420.610">
    <property type="entry name" value="LOTUS domain-like"/>
    <property type="match status" value="1"/>
</dbReference>
<dbReference type="PROSITE" id="PS51644">
    <property type="entry name" value="HTH_OST"/>
    <property type="match status" value="1"/>
</dbReference>
<evidence type="ECO:0008006" key="6">
    <source>
        <dbReference type="Google" id="ProtNLM"/>
    </source>
</evidence>
<keyword evidence="1" id="KW-0863">Zinc-finger</keyword>
<keyword evidence="5" id="KW-1185">Reference proteome</keyword>
<evidence type="ECO:0000256" key="1">
    <source>
        <dbReference type="PROSITE-ProRule" id="PRU00024"/>
    </source>
</evidence>
<organism evidence="4 5">
    <name type="scientific">Stentor coeruleus</name>
    <dbReference type="NCBI Taxonomy" id="5963"/>
    <lineage>
        <taxon>Eukaryota</taxon>
        <taxon>Sar</taxon>
        <taxon>Alveolata</taxon>
        <taxon>Ciliophora</taxon>
        <taxon>Postciliodesmatophora</taxon>
        <taxon>Heterotrichea</taxon>
        <taxon>Heterotrichida</taxon>
        <taxon>Stentoridae</taxon>
        <taxon>Stentor</taxon>
    </lineage>
</organism>
<dbReference type="Proteomes" id="UP000187209">
    <property type="component" value="Unassembled WGS sequence"/>
</dbReference>
<dbReference type="PROSITE" id="PS50119">
    <property type="entry name" value="ZF_BBOX"/>
    <property type="match status" value="2"/>
</dbReference>
<dbReference type="SMART" id="SM00336">
    <property type="entry name" value="BBOX"/>
    <property type="match status" value="2"/>
</dbReference>
<feature type="domain" description="HTH OST-type" evidence="3">
    <location>
        <begin position="557"/>
        <end position="629"/>
    </location>
</feature>
<comment type="caution">
    <text evidence="4">The sequence shown here is derived from an EMBL/GenBank/DDBJ whole genome shotgun (WGS) entry which is preliminary data.</text>
</comment>
<dbReference type="InterPro" id="IPR000315">
    <property type="entry name" value="Znf_B-box"/>
</dbReference>
<dbReference type="OrthoDB" id="406045at2759"/>
<evidence type="ECO:0000259" key="3">
    <source>
        <dbReference type="PROSITE" id="PS51644"/>
    </source>
</evidence>
<dbReference type="InterPro" id="IPR025605">
    <property type="entry name" value="OST-HTH/LOTUS_dom"/>
</dbReference>
<dbReference type="CDD" id="cd08824">
    <property type="entry name" value="LOTUS"/>
    <property type="match status" value="1"/>
</dbReference>
<dbReference type="AlphaFoldDB" id="A0A1R2AY74"/>
<feature type="domain" description="B box-type" evidence="2">
    <location>
        <begin position="45"/>
        <end position="84"/>
    </location>
</feature>